<proteinExistence type="predicted"/>
<reference evidence="2" key="3">
    <citation type="submission" date="2025-09" db="UniProtKB">
        <authorList>
            <consortium name="Ensembl"/>
        </authorList>
    </citation>
    <scope>IDENTIFICATION</scope>
</reference>
<dbReference type="InterPro" id="IPR000210">
    <property type="entry name" value="BTB/POZ_dom"/>
</dbReference>
<accession>A0A673WVQ1</accession>
<dbReference type="Pfam" id="PF00651">
    <property type="entry name" value="BTB"/>
    <property type="match status" value="1"/>
</dbReference>
<dbReference type="Gene3D" id="3.30.710.10">
    <property type="entry name" value="Potassium Channel Kv1.1, Chain A"/>
    <property type="match status" value="1"/>
</dbReference>
<reference evidence="2" key="2">
    <citation type="submission" date="2025-08" db="UniProtKB">
        <authorList>
            <consortium name="Ensembl"/>
        </authorList>
    </citation>
    <scope>IDENTIFICATION</scope>
</reference>
<dbReference type="PROSITE" id="PS50097">
    <property type="entry name" value="BTB"/>
    <property type="match status" value="1"/>
</dbReference>
<sequence>MSDKVVQLSSLRLHSHLCDVTVQVAFHGELEEFEAQQVVLAASSGYFKNILLAPDPPKKLFLGNFAEDKIGVICEVATLLECKSLMEACSSVLDEGSSSPHGAKSSVSQDMERLYPCDVCTKTFKRKKDVTRLRRQVRTGLSRGIWDCFCSTFM</sequence>
<evidence type="ECO:0000313" key="3">
    <source>
        <dbReference type="Proteomes" id="UP000472277"/>
    </source>
</evidence>
<dbReference type="GeneTree" id="ENSGT00940000174827"/>
<reference evidence="2" key="1">
    <citation type="submission" date="2021-04" db="EMBL/GenBank/DDBJ databases">
        <authorList>
            <consortium name="Wellcome Sanger Institute Data Sharing"/>
        </authorList>
    </citation>
    <scope>NUCLEOTIDE SEQUENCE [LARGE SCALE GENOMIC DNA]</scope>
</reference>
<dbReference type="Ensembl" id="ENSSTUT00000016995.1">
    <property type="protein sequence ID" value="ENSSTUP00000016119.1"/>
    <property type="gene ID" value="ENSSTUG00000007366.1"/>
</dbReference>
<dbReference type="Proteomes" id="UP000472277">
    <property type="component" value="Chromosome 1"/>
</dbReference>
<dbReference type="InParanoid" id="A0A673WVQ1"/>
<dbReference type="SUPFAM" id="SSF54695">
    <property type="entry name" value="POZ domain"/>
    <property type="match status" value="1"/>
</dbReference>
<evidence type="ECO:0000259" key="1">
    <source>
        <dbReference type="PROSITE" id="PS50097"/>
    </source>
</evidence>
<organism evidence="2 3">
    <name type="scientific">Salmo trutta</name>
    <name type="common">Brown trout</name>
    <dbReference type="NCBI Taxonomy" id="8032"/>
    <lineage>
        <taxon>Eukaryota</taxon>
        <taxon>Metazoa</taxon>
        <taxon>Chordata</taxon>
        <taxon>Craniata</taxon>
        <taxon>Vertebrata</taxon>
        <taxon>Euteleostomi</taxon>
        <taxon>Actinopterygii</taxon>
        <taxon>Neopterygii</taxon>
        <taxon>Teleostei</taxon>
        <taxon>Protacanthopterygii</taxon>
        <taxon>Salmoniformes</taxon>
        <taxon>Salmonidae</taxon>
        <taxon>Salmoninae</taxon>
        <taxon>Salmo</taxon>
    </lineage>
</organism>
<dbReference type="InterPro" id="IPR011333">
    <property type="entry name" value="SKP1/BTB/POZ_sf"/>
</dbReference>
<keyword evidence="3" id="KW-1185">Reference proteome</keyword>
<protein>
    <submittedName>
        <fullName evidence="2">Heterogeneous nuclear ribonucleoprotein A0, like</fullName>
    </submittedName>
</protein>
<feature type="domain" description="BTB" evidence="1">
    <location>
        <begin position="18"/>
        <end position="51"/>
    </location>
</feature>
<evidence type="ECO:0000313" key="2">
    <source>
        <dbReference type="Ensembl" id="ENSSTUP00000016119.1"/>
    </source>
</evidence>
<dbReference type="AlphaFoldDB" id="A0A673WVQ1"/>
<name>A0A673WVQ1_SALTR</name>